<sequence>SSGFSLLLGNPWLLPHFQAHLGRDRPAIAAAAMATQAAWAAVLLIAASAVTLSADVPVVSEADGCESPYWHNVQQLLAGPSWPPDAATVHRLFEEEVGSVQICPPFLIDVTVNKIN</sequence>
<proteinExistence type="predicted"/>
<evidence type="ECO:0000313" key="1">
    <source>
        <dbReference type="EMBL" id="CAE8594762.1"/>
    </source>
</evidence>
<gene>
    <name evidence="1" type="ORF">PGLA1383_LOCUS13298</name>
</gene>
<name>A0A813E738_POLGL</name>
<organism evidence="1 2">
    <name type="scientific">Polarella glacialis</name>
    <name type="common">Dinoflagellate</name>
    <dbReference type="NCBI Taxonomy" id="89957"/>
    <lineage>
        <taxon>Eukaryota</taxon>
        <taxon>Sar</taxon>
        <taxon>Alveolata</taxon>
        <taxon>Dinophyceae</taxon>
        <taxon>Suessiales</taxon>
        <taxon>Suessiaceae</taxon>
        <taxon>Polarella</taxon>
    </lineage>
</organism>
<keyword evidence="2" id="KW-1185">Reference proteome</keyword>
<dbReference type="Proteomes" id="UP000654075">
    <property type="component" value="Unassembled WGS sequence"/>
</dbReference>
<dbReference type="EMBL" id="CAJNNV010007325">
    <property type="protein sequence ID" value="CAE8594762.1"/>
    <property type="molecule type" value="Genomic_DNA"/>
</dbReference>
<protein>
    <submittedName>
        <fullName evidence="1">Uncharacterized protein</fullName>
    </submittedName>
</protein>
<accession>A0A813E738</accession>
<evidence type="ECO:0000313" key="2">
    <source>
        <dbReference type="Proteomes" id="UP000654075"/>
    </source>
</evidence>
<comment type="caution">
    <text evidence="1">The sequence shown here is derived from an EMBL/GenBank/DDBJ whole genome shotgun (WGS) entry which is preliminary data.</text>
</comment>
<feature type="non-terminal residue" evidence="1">
    <location>
        <position position="116"/>
    </location>
</feature>
<dbReference type="AlphaFoldDB" id="A0A813E738"/>
<reference evidence="1" key="1">
    <citation type="submission" date="2021-02" db="EMBL/GenBank/DDBJ databases">
        <authorList>
            <person name="Dougan E. K."/>
            <person name="Rhodes N."/>
            <person name="Thang M."/>
            <person name="Chan C."/>
        </authorList>
    </citation>
    <scope>NUCLEOTIDE SEQUENCE</scope>
</reference>